<evidence type="ECO:0000256" key="4">
    <source>
        <dbReference type="ARBA" id="ARBA00039902"/>
    </source>
</evidence>
<dbReference type="OrthoDB" id="61815at2759"/>
<dbReference type="GO" id="GO:0005525">
    <property type="term" value="F:GTP binding"/>
    <property type="evidence" value="ECO:0007669"/>
    <property type="project" value="UniProtKB-KW"/>
</dbReference>
<dbReference type="InterPro" id="IPR006073">
    <property type="entry name" value="GTP-bd"/>
</dbReference>
<evidence type="ECO:0000256" key="2">
    <source>
        <dbReference type="ARBA" id="ARBA00023134"/>
    </source>
</evidence>
<evidence type="ECO:0000259" key="6">
    <source>
        <dbReference type="Pfam" id="PF01926"/>
    </source>
</evidence>
<accession>A0A9P6L802</accession>
<feature type="region of interest" description="Disordered" evidence="5">
    <location>
        <begin position="629"/>
        <end position="667"/>
    </location>
</feature>
<reference evidence="7" key="1">
    <citation type="journal article" date="2020" name="Nat. Commun.">
        <title>Large-scale genome sequencing of mycorrhizal fungi provides insights into the early evolution of symbiotic traits.</title>
        <authorList>
            <person name="Miyauchi S."/>
            <person name="Kiss E."/>
            <person name="Kuo A."/>
            <person name="Drula E."/>
            <person name="Kohler A."/>
            <person name="Sanchez-Garcia M."/>
            <person name="Morin E."/>
            <person name="Andreopoulos B."/>
            <person name="Barry K.W."/>
            <person name="Bonito G."/>
            <person name="Buee M."/>
            <person name="Carver A."/>
            <person name="Chen C."/>
            <person name="Cichocki N."/>
            <person name="Clum A."/>
            <person name="Culley D."/>
            <person name="Crous P.W."/>
            <person name="Fauchery L."/>
            <person name="Girlanda M."/>
            <person name="Hayes R.D."/>
            <person name="Keri Z."/>
            <person name="LaButti K."/>
            <person name="Lipzen A."/>
            <person name="Lombard V."/>
            <person name="Magnuson J."/>
            <person name="Maillard F."/>
            <person name="Murat C."/>
            <person name="Nolan M."/>
            <person name="Ohm R.A."/>
            <person name="Pangilinan J."/>
            <person name="Pereira M.F."/>
            <person name="Perotto S."/>
            <person name="Peter M."/>
            <person name="Pfister S."/>
            <person name="Riley R."/>
            <person name="Sitrit Y."/>
            <person name="Stielow J.B."/>
            <person name="Szollosi G."/>
            <person name="Zifcakova L."/>
            <person name="Stursova M."/>
            <person name="Spatafora J.W."/>
            <person name="Tedersoo L."/>
            <person name="Vaario L.M."/>
            <person name="Yamada A."/>
            <person name="Yan M."/>
            <person name="Wang P."/>
            <person name="Xu J."/>
            <person name="Bruns T."/>
            <person name="Baldrian P."/>
            <person name="Vilgalys R."/>
            <person name="Dunand C."/>
            <person name="Henrissat B."/>
            <person name="Grigoriev I.V."/>
            <person name="Hibbett D."/>
            <person name="Nagy L.G."/>
            <person name="Martin F.M."/>
        </authorList>
    </citation>
    <scope>NUCLEOTIDE SEQUENCE</scope>
    <source>
        <strain evidence="7">UH-Tt-Lm1</strain>
    </source>
</reference>
<feature type="compositionally biased region" description="Acidic residues" evidence="5">
    <location>
        <begin position="634"/>
        <end position="661"/>
    </location>
</feature>
<feature type="compositionally biased region" description="Polar residues" evidence="5">
    <location>
        <begin position="85"/>
        <end position="100"/>
    </location>
</feature>
<protein>
    <recommendedName>
        <fullName evidence="4">Guanine nucleotide-binding protein-like 1</fullName>
    </recommendedName>
</protein>
<keyword evidence="2" id="KW-0342">GTP-binding</keyword>
<dbReference type="PANTHER" id="PTHR45709">
    <property type="entry name" value="LARGE SUBUNIT GTPASE 1 HOMOLOG-RELATED"/>
    <property type="match status" value="1"/>
</dbReference>
<dbReference type="InterPro" id="IPR043358">
    <property type="entry name" value="GNL1-like"/>
</dbReference>
<evidence type="ECO:0000256" key="3">
    <source>
        <dbReference type="ARBA" id="ARBA00037770"/>
    </source>
</evidence>
<comment type="function">
    <text evidence="3">Possible regulatory or functional link with the histocompatibility cluster.</text>
</comment>
<feature type="region of interest" description="Disordered" evidence="5">
    <location>
        <begin position="1"/>
        <end position="102"/>
    </location>
</feature>
<comment type="caution">
    <text evidence="7">The sequence shown here is derived from an EMBL/GenBank/DDBJ whole genome shotgun (WGS) entry which is preliminary data.</text>
</comment>
<evidence type="ECO:0000313" key="8">
    <source>
        <dbReference type="Proteomes" id="UP000736335"/>
    </source>
</evidence>
<feature type="compositionally biased region" description="Basic and acidic residues" evidence="5">
    <location>
        <begin position="55"/>
        <end position="66"/>
    </location>
</feature>
<evidence type="ECO:0000256" key="5">
    <source>
        <dbReference type="SAM" id="MobiDB-lite"/>
    </source>
</evidence>
<dbReference type="Gene3D" id="3.40.50.300">
    <property type="entry name" value="P-loop containing nucleotide triphosphate hydrolases"/>
    <property type="match status" value="1"/>
</dbReference>
<feature type="domain" description="G" evidence="6">
    <location>
        <begin position="429"/>
        <end position="484"/>
    </location>
</feature>
<keyword evidence="1" id="KW-0547">Nucleotide-binding</keyword>
<dbReference type="Proteomes" id="UP000736335">
    <property type="component" value="Unassembled WGS sequence"/>
</dbReference>
<dbReference type="SUPFAM" id="SSF52540">
    <property type="entry name" value="P-loop containing nucleoside triphosphate hydrolases"/>
    <property type="match status" value="1"/>
</dbReference>
<dbReference type="EMBL" id="WIUZ02000005">
    <property type="protein sequence ID" value="KAF9786657.1"/>
    <property type="molecule type" value="Genomic_DNA"/>
</dbReference>
<sequence length="688" mass="76609">MFTAPSQSQSFKVNNHPDQPRSLQSSSLPPAVSSPRRPPNMPRKQPFSNKQRKVQLQEKRAIKRGDVSPPPPAKRNPKQKRRPLTSRSAVAGTVNTQAVDSSRKLQSAFVRLSPAFLEKSRLIAAKEPLPRPIPPTVAAFSIDDLDQLNEGDAQQLTCPKRPKWRYDMSKNEVEKNEEGLFKKWLDQTDQVLDEWVDRGRSPPDGDTGNQGEAVMPRAPTHFERNLEVWRQLWRVTEISQILLILLDSRCPLLHYPPSLASYLAGLPNRKIILVLTKVDISGPDRAKAWSDYLKKRYPEVRVVQVEAYVPKELGPNNEGTSKRGQRFEPHLPQTFRERLIEALREVHQELLRPPPMVRGHEEKMKHWKPTVKADVDWAMALSACGDRVGQAVGGPVAPRPTALESSADDQGLVDEKQEIAEVEEPDFLTIGLIGQPNVGKSSLLNALFGTVRVRASRTPGKTKHFQTLFWTPDVRLVDCPGLVMPNFVPMETQVLSGILPISKVSAVSACVHHASQLLPLERVFNLKHPSLSTLAAEDKRTWRQPRTHDQSKEAEATWTAMDVLTAYANVKNWVTAKAGRPDVNRAGNAILRALAEGRVRWAFWPPGTDPSNLGETGDGIWIRYDDDVSVNSESDGEGEEDRVSESGEEEEVDSFSDEEAEGLNGATIGGRFGALALEGSVTDATEEE</sequence>
<dbReference type="Pfam" id="PF01926">
    <property type="entry name" value="MMR_HSR1"/>
    <property type="match status" value="1"/>
</dbReference>
<organism evidence="7 8">
    <name type="scientific">Thelephora terrestris</name>
    <dbReference type="NCBI Taxonomy" id="56493"/>
    <lineage>
        <taxon>Eukaryota</taxon>
        <taxon>Fungi</taxon>
        <taxon>Dikarya</taxon>
        <taxon>Basidiomycota</taxon>
        <taxon>Agaricomycotina</taxon>
        <taxon>Agaricomycetes</taxon>
        <taxon>Thelephorales</taxon>
        <taxon>Thelephoraceae</taxon>
        <taxon>Thelephora</taxon>
    </lineage>
</organism>
<dbReference type="InterPro" id="IPR027417">
    <property type="entry name" value="P-loop_NTPase"/>
</dbReference>
<feature type="compositionally biased region" description="Low complexity" evidence="5">
    <location>
        <begin position="20"/>
        <end position="30"/>
    </location>
</feature>
<dbReference type="GO" id="GO:0003924">
    <property type="term" value="F:GTPase activity"/>
    <property type="evidence" value="ECO:0007669"/>
    <property type="project" value="InterPro"/>
</dbReference>
<evidence type="ECO:0000256" key="1">
    <source>
        <dbReference type="ARBA" id="ARBA00022741"/>
    </source>
</evidence>
<name>A0A9P6L802_9AGAM</name>
<evidence type="ECO:0000313" key="7">
    <source>
        <dbReference type="EMBL" id="KAF9786657.1"/>
    </source>
</evidence>
<reference evidence="7" key="2">
    <citation type="submission" date="2020-11" db="EMBL/GenBank/DDBJ databases">
        <authorList>
            <consortium name="DOE Joint Genome Institute"/>
            <person name="Kuo A."/>
            <person name="Miyauchi S."/>
            <person name="Kiss E."/>
            <person name="Drula E."/>
            <person name="Kohler A."/>
            <person name="Sanchez-Garcia M."/>
            <person name="Andreopoulos B."/>
            <person name="Barry K.W."/>
            <person name="Bonito G."/>
            <person name="Buee M."/>
            <person name="Carver A."/>
            <person name="Chen C."/>
            <person name="Cichocki N."/>
            <person name="Clum A."/>
            <person name="Culley D."/>
            <person name="Crous P.W."/>
            <person name="Fauchery L."/>
            <person name="Girlanda M."/>
            <person name="Hayes R."/>
            <person name="Keri Z."/>
            <person name="Labutti K."/>
            <person name="Lipzen A."/>
            <person name="Lombard V."/>
            <person name="Magnuson J."/>
            <person name="Maillard F."/>
            <person name="Morin E."/>
            <person name="Murat C."/>
            <person name="Nolan M."/>
            <person name="Ohm R."/>
            <person name="Pangilinan J."/>
            <person name="Pereira M."/>
            <person name="Perotto S."/>
            <person name="Peter M."/>
            <person name="Riley R."/>
            <person name="Sitrit Y."/>
            <person name="Stielow B."/>
            <person name="Szollosi G."/>
            <person name="Zifcakova L."/>
            <person name="Stursova M."/>
            <person name="Spatafora J.W."/>
            <person name="Tedersoo L."/>
            <person name="Vaario L.-M."/>
            <person name="Yamada A."/>
            <person name="Yan M."/>
            <person name="Wang P."/>
            <person name="Xu J."/>
            <person name="Bruns T."/>
            <person name="Baldrian P."/>
            <person name="Vilgalys R."/>
            <person name="Henrissat B."/>
            <person name="Grigoriev I.V."/>
            <person name="Hibbett D."/>
            <person name="Nagy L.G."/>
            <person name="Martin F.M."/>
        </authorList>
    </citation>
    <scope>NUCLEOTIDE SEQUENCE</scope>
    <source>
        <strain evidence="7">UH-Tt-Lm1</strain>
    </source>
</reference>
<dbReference type="AlphaFoldDB" id="A0A9P6L802"/>
<proteinExistence type="predicted"/>
<keyword evidence="8" id="KW-1185">Reference proteome</keyword>
<feature type="compositionally biased region" description="Basic residues" evidence="5">
    <location>
        <begin position="75"/>
        <end position="84"/>
    </location>
</feature>
<dbReference type="PANTHER" id="PTHR45709:SF3">
    <property type="entry name" value="GUANINE NUCLEOTIDE-BINDING PROTEIN-LIKE 1"/>
    <property type="match status" value="1"/>
</dbReference>
<gene>
    <name evidence="7" type="ORF">BJ322DRAFT_1051189</name>
</gene>
<feature type="compositionally biased region" description="Polar residues" evidence="5">
    <location>
        <begin position="1"/>
        <end position="13"/>
    </location>
</feature>